<comment type="caution">
    <text evidence="2">The sequence shown here is derived from an EMBL/GenBank/DDBJ whole genome shotgun (WGS) entry which is preliminary data.</text>
</comment>
<accession>A0AA86Q083</accession>
<organism evidence="2">
    <name type="scientific">Hexamita inflata</name>
    <dbReference type="NCBI Taxonomy" id="28002"/>
    <lineage>
        <taxon>Eukaryota</taxon>
        <taxon>Metamonada</taxon>
        <taxon>Diplomonadida</taxon>
        <taxon>Hexamitidae</taxon>
        <taxon>Hexamitinae</taxon>
        <taxon>Hexamita</taxon>
    </lineage>
</organism>
<dbReference type="AlphaFoldDB" id="A0AA86Q083"/>
<proteinExistence type="predicted"/>
<reference evidence="2" key="1">
    <citation type="submission" date="2023-06" db="EMBL/GenBank/DDBJ databases">
        <authorList>
            <person name="Kurt Z."/>
        </authorList>
    </citation>
    <scope>NUCLEOTIDE SEQUENCE</scope>
</reference>
<keyword evidence="4" id="KW-1185">Reference proteome</keyword>
<reference evidence="3 4" key="2">
    <citation type="submission" date="2024-07" db="EMBL/GenBank/DDBJ databases">
        <authorList>
            <person name="Akdeniz Z."/>
        </authorList>
    </citation>
    <scope>NUCLEOTIDE SEQUENCE [LARGE SCALE GENOMIC DNA]</scope>
</reference>
<evidence type="ECO:0000313" key="4">
    <source>
        <dbReference type="Proteomes" id="UP001642409"/>
    </source>
</evidence>
<gene>
    <name evidence="3" type="ORF">HINF_LOCUS27016</name>
    <name evidence="2" type="ORF">HINF_LOCUS31762</name>
</gene>
<feature type="compositionally biased region" description="Basic residues" evidence="1">
    <location>
        <begin position="80"/>
        <end position="99"/>
    </location>
</feature>
<dbReference type="EMBL" id="CATOUU010000721">
    <property type="protein sequence ID" value="CAI9944117.1"/>
    <property type="molecule type" value="Genomic_DNA"/>
</dbReference>
<name>A0AA86Q083_9EUKA</name>
<dbReference type="EMBL" id="CAXDID020000083">
    <property type="protein sequence ID" value="CAL6019577.1"/>
    <property type="molecule type" value="Genomic_DNA"/>
</dbReference>
<dbReference type="Proteomes" id="UP001642409">
    <property type="component" value="Unassembled WGS sequence"/>
</dbReference>
<evidence type="ECO:0000256" key="1">
    <source>
        <dbReference type="SAM" id="MobiDB-lite"/>
    </source>
</evidence>
<evidence type="ECO:0000313" key="2">
    <source>
        <dbReference type="EMBL" id="CAI9944117.1"/>
    </source>
</evidence>
<feature type="region of interest" description="Disordered" evidence="1">
    <location>
        <begin position="74"/>
        <end position="99"/>
    </location>
</feature>
<sequence length="99" mass="11289">MMQGAVICSNSKLLQLKSCAWITPPLQNNIQAFQAALTSQNISTPLTDVQVVLSSKLNLLKHFQQLNISLKSSLTSQKQTKNRRKRLLKQTRRQPKRLF</sequence>
<evidence type="ECO:0000313" key="3">
    <source>
        <dbReference type="EMBL" id="CAL6019577.1"/>
    </source>
</evidence>
<protein>
    <submittedName>
        <fullName evidence="3">Hypothetical_protein</fullName>
    </submittedName>
</protein>